<organism evidence="5">
    <name type="scientific">Aureoumbra lagunensis</name>
    <dbReference type="NCBI Taxonomy" id="44058"/>
    <lineage>
        <taxon>Eukaryota</taxon>
        <taxon>Sar</taxon>
        <taxon>Stramenopiles</taxon>
        <taxon>Ochrophyta</taxon>
        <taxon>Pelagophyceae</taxon>
        <taxon>Pelagomonadales</taxon>
        <taxon>Aureoumbra</taxon>
    </lineage>
</organism>
<comment type="similarity">
    <text evidence="3">Belongs to the archaeal Rpo11/eukaryotic RPB11/RPC19 RNA polymerase subunit family.</text>
</comment>
<dbReference type="GO" id="GO:0003899">
    <property type="term" value="F:DNA-directed RNA polymerase activity"/>
    <property type="evidence" value="ECO:0007669"/>
    <property type="project" value="InterPro"/>
</dbReference>
<evidence type="ECO:0000256" key="1">
    <source>
        <dbReference type="ARBA" id="ARBA00022478"/>
    </source>
</evidence>
<dbReference type="EMBL" id="HBIJ01012564">
    <property type="protein sequence ID" value="CAE0367766.1"/>
    <property type="molecule type" value="Transcribed_RNA"/>
</dbReference>
<dbReference type="PANTHER" id="PTHR13946:SF28">
    <property type="entry name" value="DNA-DIRECTED RNA POLYMERASES I AND III SUBUNIT RPAC2"/>
    <property type="match status" value="1"/>
</dbReference>
<dbReference type="PANTHER" id="PTHR13946">
    <property type="entry name" value="DNA-DIRECTED RNA POLYMERASE I,II,III"/>
    <property type="match status" value="1"/>
</dbReference>
<evidence type="ECO:0000256" key="3">
    <source>
        <dbReference type="ARBA" id="ARBA00025751"/>
    </source>
</evidence>
<proteinExistence type="inferred from homology"/>
<evidence type="ECO:0000313" key="5">
    <source>
        <dbReference type="EMBL" id="CAE0367766.1"/>
    </source>
</evidence>
<sequence length="104" mass="11675">MPEADLKILGDQADLTQRTYLFRDEDHTLGNSLRHVLMNNKDTEFCGYSVPHPSESLVNIRLQTTGKPADEVMEEGLTDLANICDSIKTQLMAKDATPEWPRAT</sequence>
<dbReference type="InterPro" id="IPR033898">
    <property type="entry name" value="RNAP_AC19"/>
</dbReference>
<dbReference type="GO" id="GO:0005666">
    <property type="term" value="C:RNA polymerase III complex"/>
    <property type="evidence" value="ECO:0007669"/>
    <property type="project" value="TreeGrafter"/>
</dbReference>
<dbReference type="AlphaFoldDB" id="A0A7S3JWW1"/>
<dbReference type="GO" id="GO:0046983">
    <property type="term" value="F:protein dimerization activity"/>
    <property type="evidence" value="ECO:0007669"/>
    <property type="project" value="InterPro"/>
</dbReference>
<accession>A0A7S3JWW1</accession>
<dbReference type="SUPFAM" id="SSF55257">
    <property type="entry name" value="RBP11-like subunits of RNA polymerase"/>
    <property type="match status" value="1"/>
</dbReference>
<dbReference type="CDD" id="cd07029">
    <property type="entry name" value="RNAP_I_III_AC19"/>
    <property type="match status" value="1"/>
</dbReference>
<gene>
    <name evidence="5" type="ORF">ALAG00032_LOCUS8523</name>
</gene>
<dbReference type="GO" id="GO:0006383">
    <property type="term" value="P:transcription by RNA polymerase III"/>
    <property type="evidence" value="ECO:0007669"/>
    <property type="project" value="TreeGrafter"/>
</dbReference>
<keyword evidence="2" id="KW-0804">Transcription</keyword>
<name>A0A7S3JWW1_9STRA</name>
<dbReference type="InterPro" id="IPR036603">
    <property type="entry name" value="RBP11-like"/>
</dbReference>
<evidence type="ECO:0000256" key="2">
    <source>
        <dbReference type="ARBA" id="ARBA00023163"/>
    </source>
</evidence>
<dbReference type="GO" id="GO:0005736">
    <property type="term" value="C:RNA polymerase I complex"/>
    <property type="evidence" value="ECO:0007669"/>
    <property type="project" value="TreeGrafter"/>
</dbReference>
<evidence type="ECO:0000259" key="4">
    <source>
        <dbReference type="Pfam" id="PF13656"/>
    </source>
</evidence>
<protein>
    <recommendedName>
        <fullName evidence="4">DNA-directed RNA polymerase RBP11-like dimerisation domain-containing protein</fullName>
    </recommendedName>
</protein>
<dbReference type="InterPro" id="IPR022905">
    <property type="entry name" value="Rpo11-like"/>
</dbReference>
<dbReference type="Pfam" id="PF13656">
    <property type="entry name" value="RNA_pol_L_2"/>
    <property type="match status" value="1"/>
</dbReference>
<feature type="domain" description="DNA-directed RNA polymerase RBP11-like dimerisation" evidence="4">
    <location>
        <begin position="19"/>
        <end position="89"/>
    </location>
</feature>
<reference evidence="5" key="1">
    <citation type="submission" date="2021-01" db="EMBL/GenBank/DDBJ databases">
        <authorList>
            <person name="Corre E."/>
            <person name="Pelletier E."/>
            <person name="Niang G."/>
            <person name="Scheremetjew M."/>
            <person name="Finn R."/>
            <person name="Kale V."/>
            <person name="Holt S."/>
            <person name="Cochrane G."/>
            <person name="Meng A."/>
            <person name="Brown T."/>
            <person name="Cohen L."/>
        </authorList>
    </citation>
    <scope>NUCLEOTIDE SEQUENCE</scope>
    <source>
        <strain evidence="5">CCMP1510</strain>
    </source>
</reference>
<dbReference type="HAMAP" id="MF_00261">
    <property type="entry name" value="RNApol_arch_Rpo11"/>
    <property type="match status" value="1"/>
</dbReference>
<keyword evidence="1" id="KW-0240">DNA-directed RNA polymerase</keyword>
<dbReference type="GO" id="GO:0006362">
    <property type="term" value="P:transcription elongation by RNA polymerase I"/>
    <property type="evidence" value="ECO:0007669"/>
    <property type="project" value="TreeGrafter"/>
</dbReference>
<dbReference type="InterPro" id="IPR009025">
    <property type="entry name" value="RBP11-like_dimer"/>
</dbReference>
<dbReference type="Gene3D" id="3.30.1360.10">
    <property type="entry name" value="RNA polymerase, RBP11-like subunit"/>
    <property type="match status" value="1"/>
</dbReference>